<dbReference type="InterPro" id="IPR041525">
    <property type="entry name" value="N/Namide_PRibTrfase"/>
</dbReference>
<feature type="domain" description="Nicotinate/nicotinamide phosphoribosyltransferase" evidence="10">
    <location>
        <begin position="172"/>
        <end position="418"/>
    </location>
</feature>
<evidence type="ECO:0000256" key="3">
    <source>
        <dbReference type="ARBA" id="ARBA00022676"/>
    </source>
</evidence>
<dbReference type="PIRSF" id="PIRSF005943">
    <property type="entry name" value="NMPRT"/>
    <property type="match status" value="1"/>
</dbReference>
<evidence type="ECO:0000256" key="9">
    <source>
        <dbReference type="PIRSR" id="PIRSR005943-1"/>
    </source>
</evidence>
<comment type="catalytic activity">
    <reaction evidence="8">
        <text>beta-nicotinamide D-ribonucleotide + diphosphate = 5-phospho-alpha-D-ribose 1-diphosphate + nicotinamide + H(+)</text>
        <dbReference type="Rhea" id="RHEA:16149"/>
        <dbReference type="ChEBI" id="CHEBI:14649"/>
        <dbReference type="ChEBI" id="CHEBI:15378"/>
        <dbReference type="ChEBI" id="CHEBI:17154"/>
        <dbReference type="ChEBI" id="CHEBI:33019"/>
        <dbReference type="ChEBI" id="CHEBI:58017"/>
        <dbReference type="EC" id="2.4.2.12"/>
    </reaction>
    <physiologicalReaction direction="right-to-left" evidence="8">
        <dbReference type="Rhea" id="RHEA:16151"/>
    </physiologicalReaction>
</comment>
<comment type="caution">
    <text evidence="12">The sequence shown here is derived from an EMBL/GenBank/DDBJ whole genome shotgun (WGS) entry which is preliminary data.</text>
</comment>
<evidence type="ECO:0000313" key="12">
    <source>
        <dbReference type="EMBL" id="MYD91475.1"/>
    </source>
</evidence>
<dbReference type="PANTHER" id="PTHR43816:SF1">
    <property type="entry name" value="NICOTINAMIDE PHOSPHORIBOSYLTRANSFERASE"/>
    <property type="match status" value="1"/>
</dbReference>
<evidence type="ECO:0000256" key="4">
    <source>
        <dbReference type="ARBA" id="ARBA00022679"/>
    </source>
</evidence>
<keyword evidence="12" id="KW-0436">Ligase</keyword>
<evidence type="ECO:0000259" key="10">
    <source>
        <dbReference type="Pfam" id="PF04095"/>
    </source>
</evidence>
<accession>A0A6B1DXJ3</accession>
<feature type="binding site" evidence="9">
    <location>
        <position position="364"/>
    </location>
    <ligand>
        <name>beta-nicotinamide D-ribonucleotide</name>
        <dbReference type="ChEBI" id="CHEBI:14649"/>
    </ligand>
</feature>
<sequence length="462" mass="51380">MRDNILLQTDSYKQTHWRMYPPGTTEIESYMEARRGGDYRHVVFFGLQYLLKRYLAGIRVTAEQIQQGEEFCQAHFGQDVWPRAGWQHILDHHDGRLPVEICAVREGLRVPTGQVLLTIRNTDPACYWLTNHLETMLVQVWYPTTIASLDRIQYDILHKAAEQSGDPAGVPFQLHDFGYRGSTSEESAALGAAAHLLHFRGTDTLAGCRLLQAYYGADMPGFSVPAAEHSTITAWGPEGETDAFAHILEAYPSGIVSVVSDSWDIRHACRELWGSALRDQVLERSGTVVVRPDSGDPVLTVLECLNLLGEAFGAPCNAKGYRLLPDHIRLIQGDGITRESLPLIVEALLKAGWSTDNVVFGSGGGLLQECTRDTLRIAMKCCHAVVNGEGRDVYKQPVTDPDKHSQRGRLALVQDATTGALHTVRTEQLQDSDHNLLEPVFRDGEILRDMTWDEVLVQAAES</sequence>
<protein>
    <recommendedName>
        <fullName evidence="7">Nicotinamide phosphoribosyltransferase</fullName>
        <ecNumber evidence="6">2.4.2.12</ecNumber>
    </recommendedName>
</protein>
<dbReference type="Gene3D" id="3.20.20.70">
    <property type="entry name" value="Aldolase class I"/>
    <property type="match status" value="1"/>
</dbReference>
<dbReference type="EC" id="2.4.2.12" evidence="6"/>
<evidence type="ECO:0000256" key="5">
    <source>
        <dbReference type="ARBA" id="ARBA00035007"/>
    </source>
</evidence>
<feature type="domain" description="Nicotinamide phosphoribosyltransferase N-terminal" evidence="11">
    <location>
        <begin position="4"/>
        <end position="101"/>
    </location>
</feature>
<keyword evidence="3 12" id="KW-0328">Glycosyltransferase</keyword>
<dbReference type="SUPFAM" id="SSF51690">
    <property type="entry name" value="Nicotinate/Quinolinate PRTase C-terminal domain-like"/>
    <property type="match status" value="1"/>
</dbReference>
<dbReference type="EMBL" id="VXPY01000097">
    <property type="protein sequence ID" value="MYD91475.1"/>
    <property type="molecule type" value="Genomic_DNA"/>
</dbReference>
<name>A0A6B1DXJ3_9CHLR</name>
<keyword evidence="2" id="KW-0662">Pyridine nucleotide biosynthesis</keyword>
<dbReference type="InterPro" id="IPR013785">
    <property type="entry name" value="Aldolase_TIM"/>
</dbReference>
<reference evidence="12" key="1">
    <citation type="submission" date="2019-09" db="EMBL/GenBank/DDBJ databases">
        <title>Characterisation of the sponge microbiome using genome-centric metagenomics.</title>
        <authorList>
            <person name="Engelberts J.P."/>
            <person name="Robbins S.J."/>
            <person name="De Goeij J.M."/>
            <person name="Aranda M."/>
            <person name="Bell S.C."/>
            <person name="Webster N.S."/>
        </authorList>
    </citation>
    <scope>NUCLEOTIDE SEQUENCE</scope>
    <source>
        <strain evidence="12">SB0662_bin_9</strain>
    </source>
</reference>
<dbReference type="InterPro" id="IPR041529">
    <property type="entry name" value="DUF5598"/>
</dbReference>
<feature type="binding site" evidence="9">
    <location>
        <position position="291"/>
    </location>
    <ligand>
        <name>diphosphate</name>
        <dbReference type="ChEBI" id="CHEBI:33019"/>
    </ligand>
</feature>
<dbReference type="NCBIfam" id="NF006629">
    <property type="entry name" value="PRK09198.1"/>
    <property type="match status" value="1"/>
</dbReference>
<evidence type="ECO:0000256" key="6">
    <source>
        <dbReference type="ARBA" id="ARBA00035024"/>
    </source>
</evidence>
<proteinExistence type="inferred from homology"/>
<feature type="binding site" evidence="9">
    <location>
        <begin position="333"/>
        <end position="334"/>
    </location>
    <ligand>
        <name>beta-nicotinamide D-ribonucleotide</name>
        <dbReference type="ChEBI" id="CHEBI:14649"/>
    </ligand>
</feature>
<dbReference type="InterPro" id="IPR016471">
    <property type="entry name" value="Nicotinamide_PRibTrfase"/>
</dbReference>
<dbReference type="AlphaFoldDB" id="A0A6B1DXJ3"/>
<feature type="binding site" evidence="9">
    <location>
        <begin position="291"/>
        <end position="293"/>
    </location>
    <ligand>
        <name>beta-nicotinamide D-ribonucleotide</name>
        <dbReference type="ChEBI" id="CHEBI:14649"/>
    </ligand>
</feature>
<dbReference type="PANTHER" id="PTHR43816">
    <property type="entry name" value="NICOTINAMIDE PHOSPHORIBOSYLTRANSFERASE"/>
    <property type="match status" value="1"/>
</dbReference>
<feature type="binding site" evidence="9">
    <location>
        <position position="180"/>
    </location>
    <ligand>
        <name>diphosphate</name>
        <dbReference type="ChEBI" id="CHEBI:33019"/>
    </ligand>
</feature>
<dbReference type="GO" id="GO:0047280">
    <property type="term" value="F:nicotinamide phosphoribosyltransferase activity"/>
    <property type="evidence" value="ECO:0007669"/>
    <property type="project" value="UniProtKB-EC"/>
</dbReference>
<evidence type="ECO:0000256" key="1">
    <source>
        <dbReference type="ARBA" id="ARBA00010897"/>
    </source>
</evidence>
<feature type="binding site" evidence="9">
    <location>
        <position position="372"/>
    </location>
    <ligand>
        <name>beta-nicotinamide D-ribonucleotide</name>
        <dbReference type="ChEBI" id="CHEBI:14649"/>
    </ligand>
</feature>
<dbReference type="GO" id="GO:0009435">
    <property type="term" value="P:NAD+ biosynthetic process"/>
    <property type="evidence" value="ECO:0007669"/>
    <property type="project" value="InterPro"/>
</dbReference>
<evidence type="ECO:0000259" key="11">
    <source>
        <dbReference type="Pfam" id="PF18127"/>
    </source>
</evidence>
<dbReference type="GO" id="GO:0016874">
    <property type="term" value="F:ligase activity"/>
    <property type="evidence" value="ECO:0007669"/>
    <property type="project" value="UniProtKB-KW"/>
</dbReference>
<evidence type="ECO:0000256" key="7">
    <source>
        <dbReference type="ARBA" id="ARBA00035036"/>
    </source>
</evidence>
<keyword evidence="4 12" id="KW-0808">Transferase</keyword>
<gene>
    <name evidence="12" type="ORF">F4Y08_14275</name>
</gene>
<dbReference type="Pfam" id="PF18127">
    <property type="entry name" value="NAMPT_N"/>
    <property type="match status" value="1"/>
</dbReference>
<dbReference type="InterPro" id="IPR036068">
    <property type="entry name" value="Nicotinate_pribotase-like_C"/>
</dbReference>
<comment type="pathway">
    <text evidence="5">Cofactor biosynthesis; NAD(+) biosynthesis; nicotinamide D-ribonucleotide from 5-phospho-alpha-D-ribose 1-diphosphate and nicotinamide: step 1/1.</text>
</comment>
<dbReference type="Pfam" id="PF04095">
    <property type="entry name" value="NAPRTase"/>
    <property type="match status" value="1"/>
</dbReference>
<feature type="binding site" evidence="9">
    <location>
        <position position="229"/>
    </location>
    <ligand>
        <name>diphosphate</name>
        <dbReference type="ChEBI" id="CHEBI:33019"/>
    </ligand>
</feature>
<evidence type="ECO:0000256" key="2">
    <source>
        <dbReference type="ARBA" id="ARBA00022642"/>
    </source>
</evidence>
<feature type="binding site" evidence="9">
    <location>
        <position position="203"/>
    </location>
    <ligand>
        <name>beta-nicotinamide D-ribonucleotide</name>
        <dbReference type="ChEBI" id="CHEBI:14649"/>
    </ligand>
</feature>
<evidence type="ECO:0000256" key="8">
    <source>
        <dbReference type="ARBA" id="ARBA00047835"/>
    </source>
</evidence>
<organism evidence="12">
    <name type="scientific">Caldilineaceae bacterium SB0662_bin_9</name>
    <dbReference type="NCBI Taxonomy" id="2605258"/>
    <lineage>
        <taxon>Bacteria</taxon>
        <taxon>Bacillati</taxon>
        <taxon>Chloroflexota</taxon>
        <taxon>Caldilineae</taxon>
        <taxon>Caldilineales</taxon>
        <taxon>Caldilineaceae</taxon>
    </lineage>
</organism>
<comment type="similarity">
    <text evidence="1">Belongs to the NAPRTase family.</text>
</comment>